<dbReference type="PANTHER" id="PTHR12121:SF36">
    <property type="entry name" value="ENDONUCLEASE_EXONUCLEASE_PHOSPHATASE DOMAIN-CONTAINING PROTEIN"/>
    <property type="match status" value="1"/>
</dbReference>
<dbReference type="EMBL" id="CP028858">
    <property type="protein sequence ID" value="AWB27349.1"/>
    <property type="molecule type" value="Genomic_DNA"/>
</dbReference>
<sequence length="262" mass="29627">MTAWFRVMTYNVRYDNPDDGAHAWPNRRRSVAGTLRFHDPALIGLQEPLDHQLDDLKDDLSGFAWVGRPRVDGDRDGEYTPIGYRTDRFTLKDHDTFWLSETPEEAGSLGWDARHPRIVTWARLEEARTGTTFLHANTHFSHDGRKARMESARLALDRLDDLADGAPVVLTGDFNAAVDDPTYDALLDGPLDNAIDRSRHPHHGPKTSVSDFERLVPSRKIDHVFVTEDVDVRQHGVCADLRSETAYPSDHLPVVADCRVPE</sequence>
<keyword evidence="2" id="KW-0255">Endonuclease</keyword>
<dbReference type="AlphaFoldDB" id="A0A2R4X0N1"/>
<dbReference type="KEGG" id="harc:HARCEL1_06360"/>
<dbReference type="Gene3D" id="3.60.10.10">
    <property type="entry name" value="Endonuclease/exonuclease/phosphatase"/>
    <property type="match status" value="1"/>
</dbReference>
<dbReference type="Proteomes" id="UP000244727">
    <property type="component" value="Chromosome"/>
</dbReference>
<gene>
    <name evidence="2" type="ORF">HARCEL1_06360</name>
</gene>
<feature type="domain" description="Endonuclease/exonuclease/phosphatase" evidence="1">
    <location>
        <begin position="8"/>
        <end position="251"/>
    </location>
</feature>
<dbReference type="PANTHER" id="PTHR12121">
    <property type="entry name" value="CARBON CATABOLITE REPRESSOR PROTEIN 4"/>
    <property type="match status" value="1"/>
</dbReference>
<dbReference type="InterPro" id="IPR050410">
    <property type="entry name" value="CCR4/nocturin_mRNA_transcr"/>
</dbReference>
<dbReference type="Pfam" id="PF03372">
    <property type="entry name" value="Exo_endo_phos"/>
    <property type="match status" value="1"/>
</dbReference>
<name>A0A2R4X0N1_9EURY</name>
<keyword evidence="2" id="KW-0540">Nuclease</keyword>
<dbReference type="InterPro" id="IPR036691">
    <property type="entry name" value="Endo/exonu/phosph_ase_sf"/>
</dbReference>
<organism evidence="2 3">
    <name type="scientific">Halococcoides cellulosivorans</name>
    <dbReference type="NCBI Taxonomy" id="1679096"/>
    <lineage>
        <taxon>Archaea</taxon>
        <taxon>Methanobacteriati</taxon>
        <taxon>Methanobacteriota</taxon>
        <taxon>Stenosarchaea group</taxon>
        <taxon>Halobacteria</taxon>
        <taxon>Halobacteriales</taxon>
        <taxon>Haloarculaceae</taxon>
        <taxon>Halococcoides</taxon>
    </lineage>
</organism>
<dbReference type="RefSeq" id="WP_108381718.1">
    <property type="nucleotide sequence ID" value="NZ_CP028858.1"/>
</dbReference>
<dbReference type="CDD" id="cd09083">
    <property type="entry name" value="EEP-1"/>
    <property type="match status" value="1"/>
</dbReference>
<evidence type="ECO:0000313" key="3">
    <source>
        <dbReference type="Proteomes" id="UP000244727"/>
    </source>
</evidence>
<evidence type="ECO:0000259" key="1">
    <source>
        <dbReference type="Pfam" id="PF03372"/>
    </source>
</evidence>
<dbReference type="GO" id="GO:0000175">
    <property type="term" value="F:3'-5'-RNA exonuclease activity"/>
    <property type="evidence" value="ECO:0007669"/>
    <property type="project" value="TreeGrafter"/>
</dbReference>
<evidence type="ECO:0000313" key="2">
    <source>
        <dbReference type="EMBL" id="AWB27349.1"/>
    </source>
</evidence>
<proteinExistence type="predicted"/>
<accession>A0A2R4X0N1</accession>
<dbReference type="GeneID" id="36512113"/>
<reference evidence="2 3" key="1">
    <citation type="submission" date="2018-04" db="EMBL/GenBank/DDBJ databases">
        <title>Halococcoides cellulosivorans gen. nov., sp. nov., an extremely halophilic cellulose-utilizing haloarchaeon from hypersaline lakes.</title>
        <authorList>
            <person name="Sorokin D.Y."/>
            <person name="Toshchakov S.V."/>
            <person name="Samarov N.I."/>
            <person name="Korzhenkov A."/>
            <person name="Kublanov I.V."/>
        </authorList>
    </citation>
    <scope>NUCLEOTIDE SEQUENCE [LARGE SCALE GENOMIC DNA]</scope>
    <source>
        <strain evidence="2 3">HArcel1</strain>
    </source>
</reference>
<protein>
    <submittedName>
        <fullName evidence="2">Endonuclease</fullName>
    </submittedName>
</protein>
<dbReference type="SUPFAM" id="SSF56219">
    <property type="entry name" value="DNase I-like"/>
    <property type="match status" value="1"/>
</dbReference>
<keyword evidence="2" id="KW-0378">Hydrolase</keyword>
<dbReference type="GO" id="GO:0004519">
    <property type="term" value="F:endonuclease activity"/>
    <property type="evidence" value="ECO:0007669"/>
    <property type="project" value="UniProtKB-KW"/>
</dbReference>
<keyword evidence="3" id="KW-1185">Reference proteome</keyword>
<dbReference type="InterPro" id="IPR005135">
    <property type="entry name" value="Endo/exonuclease/phosphatase"/>
</dbReference>